<dbReference type="PRINTS" id="PR00413">
    <property type="entry name" value="HADHALOGNASE"/>
</dbReference>
<dbReference type="EMBL" id="CWJL01000012">
    <property type="protein sequence ID" value="CRY67522.1"/>
    <property type="molecule type" value="Genomic_DNA"/>
</dbReference>
<dbReference type="SUPFAM" id="SSF56784">
    <property type="entry name" value="HAD-like"/>
    <property type="match status" value="1"/>
</dbReference>
<dbReference type="PANTHER" id="PTHR47478:SF1">
    <property type="entry name" value="PYRIMIDINE 5'-NUCLEOTIDASE YJJG"/>
    <property type="match status" value="1"/>
</dbReference>
<dbReference type="Gene3D" id="1.10.150.240">
    <property type="entry name" value="Putative phosphatase, domain 2"/>
    <property type="match status" value="1"/>
</dbReference>
<proteinExistence type="predicted"/>
<dbReference type="InterPro" id="IPR052550">
    <property type="entry name" value="Pyrimidine_5'-ntase_YjjG"/>
</dbReference>
<dbReference type="InterPro" id="IPR023198">
    <property type="entry name" value="PGP-like_dom2"/>
</dbReference>
<dbReference type="NCBIfam" id="TIGR02254">
    <property type="entry name" value="YjjG_YfnB"/>
    <property type="match status" value="1"/>
</dbReference>
<accession>A0A0T9PBI0</accession>
<dbReference type="Proteomes" id="UP000044625">
    <property type="component" value="Unassembled WGS sequence"/>
</dbReference>
<reference evidence="3 4" key="3">
    <citation type="submission" date="2015-03" db="EMBL/GenBank/DDBJ databases">
        <authorList>
            <consortium name="Pathogen Informatics"/>
            <person name="Murphy D."/>
        </authorList>
    </citation>
    <scope>NUCLEOTIDE SEQUENCE [LARGE SCALE GENOMIC DNA]</scope>
    <source>
        <strain evidence="4">type strain: CIP110230</strain>
        <strain evidence="3">Type strain: CIP110230</strain>
    </source>
</reference>
<dbReference type="Gene3D" id="3.40.50.1000">
    <property type="entry name" value="HAD superfamily/HAD-like"/>
    <property type="match status" value="1"/>
</dbReference>
<dbReference type="PANTHER" id="PTHR47478">
    <property type="match status" value="1"/>
</dbReference>
<reference evidence="5" key="2">
    <citation type="submission" date="2015-03" db="EMBL/GenBank/DDBJ databases">
        <authorList>
            <consortium name="Pathogen Informatics"/>
        </authorList>
    </citation>
    <scope>NUCLEOTIDE SEQUENCE [LARGE SCALE GENOMIC DNA]</scope>
    <source>
        <strain evidence="5">A125KOH2</strain>
    </source>
</reference>
<dbReference type="InterPro" id="IPR006439">
    <property type="entry name" value="HAD-SF_hydro_IA"/>
</dbReference>
<dbReference type="Proteomes" id="UP000045840">
    <property type="component" value="Unassembled WGS sequence"/>
</dbReference>
<dbReference type="AlphaFoldDB" id="A0A0T9PBI0"/>
<dbReference type="NCBIfam" id="TIGR01509">
    <property type="entry name" value="HAD-SF-IA-v3"/>
    <property type="match status" value="1"/>
</dbReference>
<keyword evidence="1" id="KW-0479">Metal-binding</keyword>
<gene>
    <name evidence="2" type="primary">yjjG</name>
    <name evidence="2" type="ORF">ERS008529_01505</name>
    <name evidence="3" type="ORF">ERS137968_02600</name>
</gene>
<organism evidence="2 5">
    <name type="scientific">Yersinia pekkanenii</name>
    <dbReference type="NCBI Taxonomy" id="1288385"/>
    <lineage>
        <taxon>Bacteria</taxon>
        <taxon>Pseudomonadati</taxon>
        <taxon>Pseudomonadota</taxon>
        <taxon>Gammaproteobacteria</taxon>
        <taxon>Enterobacterales</taxon>
        <taxon>Yersiniaceae</taxon>
        <taxon>Yersinia</taxon>
    </lineage>
</organism>
<keyword evidence="2" id="KW-0378">Hydrolase</keyword>
<dbReference type="STRING" id="1288385.ERS137968_02600"/>
<dbReference type="SFLD" id="SFLDG01129">
    <property type="entry name" value="C1.5:_HAD__Beta-PGM__Phosphata"/>
    <property type="match status" value="1"/>
</dbReference>
<dbReference type="EC" id="3.1.3.5" evidence="2"/>
<name>A0A0T9PBI0_9GAMM</name>
<reference evidence="2" key="1">
    <citation type="submission" date="2015-03" db="EMBL/GenBank/DDBJ databases">
        <authorList>
            <person name="Murphy D."/>
        </authorList>
    </citation>
    <scope>NUCLEOTIDE SEQUENCE [LARGE SCALE GENOMIC DNA]</scope>
    <source>
        <strain evidence="2">A125KOH2</strain>
    </source>
</reference>
<evidence type="ECO:0000313" key="5">
    <source>
        <dbReference type="Proteomes" id="UP000045840"/>
    </source>
</evidence>
<dbReference type="InterPro" id="IPR011951">
    <property type="entry name" value="HAD-SF_hydro_IA_YjjG/PynA"/>
</dbReference>
<keyword evidence="4" id="KW-1185">Reference proteome</keyword>
<dbReference type="SFLD" id="SFLDS00003">
    <property type="entry name" value="Haloacid_Dehalogenase"/>
    <property type="match status" value="1"/>
</dbReference>
<dbReference type="EMBL" id="CQAZ01000011">
    <property type="protein sequence ID" value="CNH54547.1"/>
    <property type="molecule type" value="Genomic_DNA"/>
</dbReference>
<dbReference type="CDD" id="cd04305">
    <property type="entry name" value="HAD_Neu5Ac-Pase_like"/>
    <property type="match status" value="1"/>
</dbReference>
<dbReference type="Pfam" id="PF00702">
    <property type="entry name" value="Hydrolase"/>
    <property type="match status" value="1"/>
</dbReference>
<evidence type="ECO:0000313" key="2">
    <source>
        <dbReference type="EMBL" id="CNH54547.1"/>
    </source>
</evidence>
<evidence type="ECO:0000313" key="4">
    <source>
        <dbReference type="Proteomes" id="UP000044625"/>
    </source>
</evidence>
<sequence>MLELSPNNRYHNAPNDAREIRVMRYQWILFDADETLFHFDAYQGLKLMFSRFNVEFSAQDFDHYQLVNKPLWVDYQDGKISATELQNSRFEMWAEKLGVAATRLNSEFLVAMADICSLLPGARELVDALSGKVNMGIITNGFTELQTLRLERTGLKNVFSPLIISEQVGVAKPDVAIFEHAFNLMNNPAKENILMVGDNLHSDIQGGINAGIDTCWLNMHGAAVDDNIAPRYQVSSLAELQKLLLA</sequence>
<dbReference type="NCBIfam" id="NF006976">
    <property type="entry name" value="PRK09449.1"/>
    <property type="match status" value="1"/>
</dbReference>
<dbReference type="GO" id="GO:0046872">
    <property type="term" value="F:metal ion binding"/>
    <property type="evidence" value="ECO:0007669"/>
    <property type="project" value="UniProtKB-KW"/>
</dbReference>
<protein>
    <submittedName>
        <fullName evidence="2">Nucleotidase</fullName>
        <ecNumber evidence="2">3.1.3.5</ecNumber>
    </submittedName>
</protein>
<evidence type="ECO:0000313" key="3">
    <source>
        <dbReference type="EMBL" id="CRY67522.1"/>
    </source>
</evidence>
<evidence type="ECO:0000256" key="1">
    <source>
        <dbReference type="ARBA" id="ARBA00022723"/>
    </source>
</evidence>
<dbReference type="NCBIfam" id="TIGR01549">
    <property type="entry name" value="HAD-SF-IA-v1"/>
    <property type="match status" value="1"/>
</dbReference>
<dbReference type="InterPro" id="IPR036412">
    <property type="entry name" value="HAD-like_sf"/>
</dbReference>
<dbReference type="InterPro" id="IPR023214">
    <property type="entry name" value="HAD_sf"/>
</dbReference>
<dbReference type="GO" id="GO:0008253">
    <property type="term" value="F:5'-nucleotidase activity"/>
    <property type="evidence" value="ECO:0007669"/>
    <property type="project" value="UniProtKB-EC"/>
</dbReference>